<accession>A0ACC2DNV6</accession>
<reference evidence="2" key="1">
    <citation type="journal article" date="2024" name="Proc. Natl. Acad. Sci. U.S.A.">
        <title>Extraordinary preservation of gene collinearity over three hundred million years revealed in homosporous lycophytes.</title>
        <authorList>
            <person name="Li C."/>
            <person name="Wickell D."/>
            <person name="Kuo L.Y."/>
            <person name="Chen X."/>
            <person name="Nie B."/>
            <person name="Liao X."/>
            <person name="Peng D."/>
            <person name="Ji J."/>
            <person name="Jenkins J."/>
            <person name="Williams M."/>
            <person name="Shu S."/>
            <person name="Plott C."/>
            <person name="Barry K."/>
            <person name="Rajasekar S."/>
            <person name="Grimwood J."/>
            <person name="Han X."/>
            <person name="Sun S."/>
            <person name="Hou Z."/>
            <person name="He W."/>
            <person name="Dai G."/>
            <person name="Sun C."/>
            <person name="Schmutz J."/>
            <person name="Leebens-Mack J.H."/>
            <person name="Li F.W."/>
            <person name="Wang L."/>
        </authorList>
    </citation>
    <scope>NUCLEOTIDE SEQUENCE [LARGE SCALE GENOMIC DNA]</scope>
    <source>
        <strain evidence="2">cv. PW_Plant_1</strain>
    </source>
</reference>
<dbReference type="EMBL" id="CM055096">
    <property type="protein sequence ID" value="KAJ7555959.1"/>
    <property type="molecule type" value="Genomic_DNA"/>
</dbReference>
<name>A0ACC2DNV6_DIPCM</name>
<comment type="caution">
    <text evidence="1">The sequence shown here is derived from an EMBL/GenBank/DDBJ whole genome shotgun (WGS) entry which is preliminary data.</text>
</comment>
<evidence type="ECO:0000313" key="1">
    <source>
        <dbReference type="EMBL" id="KAJ7555959.1"/>
    </source>
</evidence>
<protein>
    <submittedName>
        <fullName evidence="1">Uncharacterized protein</fullName>
    </submittedName>
</protein>
<proteinExistence type="predicted"/>
<evidence type="ECO:0000313" key="2">
    <source>
        <dbReference type="Proteomes" id="UP001162992"/>
    </source>
</evidence>
<sequence length="438" mass="49132">MAAALKGLWYGPLVELADAAAHVGDYVQLVVFVLQYNHSQIIKNIRNVPVNKATMLVGDRTRIYFKVVLWQVHASTNICAGDIVFLQNMKVREYRGQIEALTVQHSTVKTLVQRAALLSSDGKLQKTLADPCGPIVHEKLKSVAYWARQTQMTLLSFLVETPLHHDMSTPLDLNKFLGFAVTPYEHEGYAREQLDLSSECSLLADAASCMESRTMKFFAHIGEISLPFVHKGVKSSTKLSFASQTLFGNSAHEFVRALLCIGCTLCDLPLDHDINRVYIRCTCTTQPINAKSISWIYRPFLVHVWDGSGQISILVKNKVAVKMFADVKAEDVFQSFCDRSNQTAQPEAGIGRTDGSDFTESLFEQNSSSCKPQKDVTERTLTLSSKIDYGILLQLLLRILISKDNHSPFELKVSCHIDKDATIMYRCFELISFRIVQQ</sequence>
<gene>
    <name evidence="1" type="ORF">O6H91_05G062900</name>
</gene>
<organism evidence="1 2">
    <name type="scientific">Diphasiastrum complanatum</name>
    <name type="common">Issler's clubmoss</name>
    <name type="synonym">Lycopodium complanatum</name>
    <dbReference type="NCBI Taxonomy" id="34168"/>
    <lineage>
        <taxon>Eukaryota</taxon>
        <taxon>Viridiplantae</taxon>
        <taxon>Streptophyta</taxon>
        <taxon>Embryophyta</taxon>
        <taxon>Tracheophyta</taxon>
        <taxon>Lycopodiopsida</taxon>
        <taxon>Lycopodiales</taxon>
        <taxon>Lycopodiaceae</taxon>
        <taxon>Lycopodioideae</taxon>
        <taxon>Diphasiastrum</taxon>
    </lineage>
</organism>
<keyword evidence="2" id="KW-1185">Reference proteome</keyword>
<dbReference type="Proteomes" id="UP001162992">
    <property type="component" value="Chromosome 5"/>
</dbReference>